<organism evidence="10 11">
    <name type="scientific">Neurospora crassa (strain ATCC 24698 / 74-OR23-1A / CBS 708.71 / DSM 1257 / FGSC 987)</name>
    <dbReference type="NCBI Taxonomy" id="367110"/>
    <lineage>
        <taxon>Eukaryota</taxon>
        <taxon>Fungi</taxon>
        <taxon>Dikarya</taxon>
        <taxon>Ascomycota</taxon>
        <taxon>Pezizomycotina</taxon>
        <taxon>Sordariomycetes</taxon>
        <taxon>Sordariomycetidae</taxon>
        <taxon>Sordariales</taxon>
        <taxon>Sordariaceae</taxon>
        <taxon>Neurospora</taxon>
    </lineage>
</organism>
<evidence type="ECO:0000256" key="2">
    <source>
        <dbReference type="ARBA" id="ARBA00009765"/>
    </source>
</evidence>
<keyword evidence="11" id="KW-1185">Reference proteome</keyword>
<dbReference type="InParanoid" id="Q7SBE8"/>
<keyword evidence="5 9" id="KW-0812">Transmembrane</keyword>
<keyword evidence="4" id="KW-1003">Cell membrane</keyword>
<accession>Q7SBE8</accession>
<dbReference type="STRING" id="367110.Q7SBE8"/>
<dbReference type="EMBL" id="CM002238">
    <property type="protein sequence ID" value="EAA33701.3"/>
    <property type="molecule type" value="Genomic_DNA"/>
</dbReference>
<evidence type="ECO:0000256" key="5">
    <source>
        <dbReference type="ARBA" id="ARBA00022692"/>
    </source>
</evidence>
<dbReference type="SMR" id="Q7SBE8"/>
<dbReference type="GeneID" id="3879085"/>
<feature type="transmembrane region" description="Helical" evidence="9">
    <location>
        <begin position="467"/>
        <end position="491"/>
    </location>
</feature>
<dbReference type="VEuPathDB" id="FungiDB:NCU07816"/>
<feature type="region of interest" description="Disordered" evidence="8">
    <location>
        <begin position="313"/>
        <end position="335"/>
    </location>
</feature>
<comment type="subcellular location">
    <subcellularLocation>
        <location evidence="1">Cell membrane</location>
        <topology evidence="1">Multi-pass membrane protein</topology>
    </subcellularLocation>
</comment>
<keyword evidence="3" id="KW-0813">Transport</keyword>
<feature type="region of interest" description="Disordered" evidence="8">
    <location>
        <begin position="1"/>
        <end position="26"/>
    </location>
</feature>
<evidence type="ECO:0000256" key="7">
    <source>
        <dbReference type="ARBA" id="ARBA00023136"/>
    </source>
</evidence>
<dbReference type="InterPro" id="IPR045861">
    <property type="entry name" value="CorA_cytoplasmic_dom"/>
</dbReference>
<dbReference type="HOGENOM" id="CLU_015119_2_0_1"/>
<name>Q7SBE8_NEUCR</name>
<evidence type="ECO:0000313" key="11">
    <source>
        <dbReference type="Proteomes" id="UP000001805"/>
    </source>
</evidence>
<protein>
    <submittedName>
        <fullName evidence="10">Magnesium and cobalt transporter CorA</fullName>
    </submittedName>
</protein>
<keyword evidence="6 9" id="KW-1133">Transmembrane helix</keyword>
<evidence type="ECO:0000313" key="10">
    <source>
        <dbReference type="EMBL" id="EAA33701.3"/>
    </source>
</evidence>
<dbReference type="Proteomes" id="UP000001805">
    <property type="component" value="Chromosome 3, Linkage Group III"/>
</dbReference>
<evidence type="ECO:0000256" key="6">
    <source>
        <dbReference type="ARBA" id="ARBA00022989"/>
    </source>
</evidence>
<evidence type="ECO:0000256" key="1">
    <source>
        <dbReference type="ARBA" id="ARBA00004651"/>
    </source>
</evidence>
<dbReference type="PANTHER" id="PTHR46494">
    <property type="entry name" value="CORA FAMILY METAL ION TRANSPORTER (EUROFUNG)"/>
    <property type="match status" value="1"/>
</dbReference>
<dbReference type="PANTHER" id="PTHR46494:SF1">
    <property type="entry name" value="CORA FAMILY METAL ION TRANSPORTER (EUROFUNG)"/>
    <property type="match status" value="1"/>
</dbReference>
<dbReference type="RefSeq" id="XP_962937.3">
    <property type="nucleotide sequence ID" value="XM_957844.3"/>
</dbReference>
<evidence type="ECO:0000256" key="8">
    <source>
        <dbReference type="SAM" id="MobiDB-lite"/>
    </source>
</evidence>
<dbReference type="Gene3D" id="3.30.460.20">
    <property type="entry name" value="CorA soluble domain-like"/>
    <property type="match status" value="1"/>
</dbReference>
<dbReference type="GO" id="GO:0005886">
    <property type="term" value="C:plasma membrane"/>
    <property type="evidence" value="ECO:0000318"/>
    <property type="project" value="GO_Central"/>
</dbReference>
<dbReference type="GO" id="GO:0015095">
    <property type="term" value="F:magnesium ion transmembrane transporter activity"/>
    <property type="evidence" value="ECO:0000318"/>
    <property type="project" value="GO_Central"/>
</dbReference>
<dbReference type="GO" id="GO:0015087">
    <property type="term" value="F:cobalt ion transmembrane transporter activity"/>
    <property type="evidence" value="ECO:0000318"/>
    <property type="project" value="GO_Central"/>
</dbReference>
<dbReference type="InterPro" id="IPR002523">
    <property type="entry name" value="MgTranspt_CorA/ZnTranspt_ZntB"/>
</dbReference>
<comment type="similarity">
    <text evidence="2">Belongs to the CorA metal ion transporter (MIT) (TC 1.A.35) family.</text>
</comment>
<reference evidence="10 11" key="1">
    <citation type="journal article" date="2003" name="Nature">
        <title>The genome sequence of the filamentous fungus Neurospora crassa.</title>
        <authorList>
            <person name="Galagan J.E."/>
            <person name="Calvo S.E."/>
            <person name="Borkovich K.A."/>
            <person name="Selker E.U."/>
            <person name="Read N.D."/>
            <person name="Jaffe D."/>
            <person name="FitzHugh W."/>
            <person name="Ma L.J."/>
            <person name="Smirnov S."/>
            <person name="Purcell S."/>
            <person name="Rehman B."/>
            <person name="Elkins T."/>
            <person name="Engels R."/>
            <person name="Wang S."/>
            <person name="Nielsen C.B."/>
            <person name="Butler J."/>
            <person name="Endrizzi M."/>
            <person name="Qui D."/>
            <person name="Ianakiev P."/>
            <person name="Bell-Pedersen D."/>
            <person name="Nelson M.A."/>
            <person name="Werner-Washburne M."/>
            <person name="Selitrennikoff C.P."/>
            <person name="Kinsey J.A."/>
            <person name="Braun E.L."/>
            <person name="Zelter A."/>
            <person name="Schulte U."/>
            <person name="Kothe G.O."/>
            <person name="Jedd G."/>
            <person name="Mewes W."/>
            <person name="Staben C."/>
            <person name="Marcotte E."/>
            <person name="Greenberg D."/>
            <person name="Roy A."/>
            <person name="Foley K."/>
            <person name="Naylor J."/>
            <person name="Stange-Thomann N."/>
            <person name="Barrett R."/>
            <person name="Gnerre S."/>
            <person name="Kamal M."/>
            <person name="Kamvysselis M."/>
            <person name="Mauceli E."/>
            <person name="Bielke C."/>
            <person name="Rudd S."/>
            <person name="Frishman D."/>
            <person name="Krystofova S."/>
            <person name="Rasmussen C."/>
            <person name="Metzenberg R.L."/>
            <person name="Perkins D.D."/>
            <person name="Kroken S."/>
            <person name="Cogoni C."/>
            <person name="Macino G."/>
            <person name="Catcheside D."/>
            <person name="Li W."/>
            <person name="Pratt R.J."/>
            <person name="Osmani S.A."/>
            <person name="DeSouza C.P."/>
            <person name="Glass L."/>
            <person name="Orbach M.J."/>
            <person name="Berglund J.A."/>
            <person name="Voelker R."/>
            <person name="Yarden O."/>
            <person name="Plamann M."/>
            <person name="Seiler S."/>
            <person name="Dunlap J."/>
            <person name="Radford A."/>
            <person name="Aramayo R."/>
            <person name="Natvig D.O."/>
            <person name="Alex L.A."/>
            <person name="Mannhaupt G."/>
            <person name="Ebbole D.J."/>
            <person name="Freitag M."/>
            <person name="Paulsen I."/>
            <person name="Sachs M.S."/>
            <person name="Lander E.S."/>
            <person name="Nusbaum C."/>
            <person name="Birren B."/>
        </authorList>
    </citation>
    <scope>NUCLEOTIDE SEQUENCE [LARGE SCALE GENOMIC DNA]</scope>
    <source>
        <strain evidence="11">ATCC 24698 / 74-OR23-1A / CBS 708.71 / DSM 1257 / FGSC 987</strain>
    </source>
</reference>
<dbReference type="GO" id="GO:0000287">
    <property type="term" value="F:magnesium ion binding"/>
    <property type="evidence" value="ECO:0000318"/>
    <property type="project" value="GO_Central"/>
</dbReference>
<feature type="transmembrane region" description="Helical" evidence="9">
    <location>
        <begin position="567"/>
        <end position="585"/>
    </location>
</feature>
<dbReference type="Pfam" id="PF01544">
    <property type="entry name" value="CorA"/>
    <property type="match status" value="1"/>
</dbReference>
<feature type="transmembrane region" description="Helical" evidence="9">
    <location>
        <begin position="600"/>
        <end position="618"/>
    </location>
</feature>
<dbReference type="AlphaFoldDB" id="Q7SBE8"/>
<dbReference type="GO" id="GO:0050897">
    <property type="term" value="F:cobalt ion binding"/>
    <property type="evidence" value="ECO:0000318"/>
    <property type="project" value="GO_Central"/>
</dbReference>
<proteinExistence type="inferred from homology"/>
<dbReference type="InterPro" id="IPR045863">
    <property type="entry name" value="CorA_TM1_TM2"/>
</dbReference>
<sequence length="650" mass="72926">MGSRSPSHVDNLGVQNYAGRDRSRSRDFVAENNEAIPDVGKYHNARDFAALETRPAPSMTLEGAVGDGEGGRLSDDQWSRPHVYYPFDNPMGTNPVRMDIPSTVSTADLPNVRRRSTVRSGIFKTVDDFQDFDVGGPGWHPGAEPGLDPRKADGGHASMPILSVPCDITVVDFSHDCLATYRRNNETLASFISLPPPEWIKCRWISVNGLSWDVIQLLGRHKNLHRLAVEDLLNTRNRTKAEWFPTHVFIVLTLQKLVRIQNLDAQESESKYVDCDKANNGRNGELGGDGGPNLYSRLKEYYTRARNVFLDRKLGSGNPNLPPSPRGQTGSSPSSIRNLNLHGLRTLQTYHSRWDEPRTHYMEQHSALMSRDLAVACEQVAMFVTQDNTIISFFECSAQDVEAPIIRRLQTKDTIIRQSCDASMVCQAIIDAIIDLAMPVTTCYTEVIGDLELDVLTKPNIKHTKSLYILVTEMNKMLSFINPVITLISALRDHKTNMSQEAATRNLQDPSHGVIITPTTYIYLGDVLDHCLLITDTLTQLKGSAEGMIDLIFNTISANQNESMKQLTIVTIIFLPLTFLTGYFGQNFEHFPGPNHSIDYFWKIAVPVVLATGLLLLAQAIHDYCRSWVQQLRIGQLKRARKRRRGKKQV</sequence>
<dbReference type="SUPFAM" id="SSF143865">
    <property type="entry name" value="CorA soluble domain-like"/>
    <property type="match status" value="1"/>
</dbReference>
<dbReference type="KEGG" id="ncr:NCU07816"/>
<keyword evidence="7 9" id="KW-0472">Membrane</keyword>
<dbReference type="SUPFAM" id="SSF144083">
    <property type="entry name" value="Magnesium transport protein CorA, transmembrane region"/>
    <property type="match status" value="1"/>
</dbReference>
<feature type="region of interest" description="Disordered" evidence="8">
    <location>
        <begin position="134"/>
        <end position="154"/>
    </location>
</feature>
<evidence type="ECO:0000256" key="9">
    <source>
        <dbReference type="SAM" id="Phobius"/>
    </source>
</evidence>
<dbReference type="Gene3D" id="1.20.58.340">
    <property type="entry name" value="Magnesium transport protein CorA, transmembrane region"/>
    <property type="match status" value="2"/>
</dbReference>
<dbReference type="OrthoDB" id="165352at2759"/>
<feature type="compositionally biased region" description="Polar residues" evidence="8">
    <location>
        <begin position="326"/>
        <end position="335"/>
    </location>
</feature>
<gene>
    <name evidence="10" type="ORF">NCU07816</name>
</gene>
<evidence type="ECO:0000256" key="3">
    <source>
        <dbReference type="ARBA" id="ARBA00022448"/>
    </source>
</evidence>
<evidence type="ECO:0000256" key="4">
    <source>
        <dbReference type="ARBA" id="ARBA00022475"/>
    </source>
</evidence>